<gene>
    <name evidence="1" type="ORF">RIF29_40347</name>
</gene>
<dbReference type="AlphaFoldDB" id="A0AAN9E4L1"/>
<dbReference type="EMBL" id="JAYWIO010000008">
    <property type="protein sequence ID" value="KAK7245501.1"/>
    <property type="molecule type" value="Genomic_DNA"/>
</dbReference>
<evidence type="ECO:0000313" key="1">
    <source>
        <dbReference type="EMBL" id="KAK7245501.1"/>
    </source>
</evidence>
<protein>
    <submittedName>
        <fullName evidence="1">Uncharacterized protein</fullName>
    </submittedName>
</protein>
<dbReference type="Proteomes" id="UP001372338">
    <property type="component" value="Unassembled WGS sequence"/>
</dbReference>
<accession>A0AAN9E4L1</accession>
<sequence length="70" mass="7973">MFVISRVFGNPKQETNNALDTLERLNELAYLIFIPHSLLIKTLEMIEKKENVLLKKAIAEVEKAKAFSAV</sequence>
<reference evidence="1 2" key="1">
    <citation type="submission" date="2024-01" db="EMBL/GenBank/DDBJ databases">
        <title>The genomes of 5 underutilized Papilionoideae crops provide insights into root nodulation and disease resistanc.</title>
        <authorList>
            <person name="Yuan L."/>
        </authorList>
    </citation>
    <scope>NUCLEOTIDE SEQUENCE [LARGE SCALE GENOMIC DNA]</scope>
    <source>
        <strain evidence="1">ZHUSHIDOU_FW_LH</strain>
        <tissue evidence="1">Leaf</tissue>
    </source>
</reference>
<evidence type="ECO:0000313" key="2">
    <source>
        <dbReference type="Proteomes" id="UP001372338"/>
    </source>
</evidence>
<comment type="caution">
    <text evidence="1">The sequence shown here is derived from an EMBL/GenBank/DDBJ whole genome shotgun (WGS) entry which is preliminary data.</text>
</comment>
<organism evidence="1 2">
    <name type="scientific">Crotalaria pallida</name>
    <name type="common">Smooth rattlebox</name>
    <name type="synonym">Crotalaria striata</name>
    <dbReference type="NCBI Taxonomy" id="3830"/>
    <lineage>
        <taxon>Eukaryota</taxon>
        <taxon>Viridiplantae</taxon>
        <taxon>Streptophyta</taxon>
        <taxon>Embryophyta</taxon>
        <taxon>Tracheophyta</taxon>
        <taxon>Spermatophyta</taxon>
        <taxon>Magnoliopsida</taxon>
        <taxon>eudicotyledons</taxon>
        <taxon>Gunneridae</taxon>
        <taxon>Pentapetalae</taxon>
        <taxon>rosids</taxon>
        <taxon>fabids</taxon>
        <taxon>Fabales</taxon>
        <taxon>Fabaceae</taxon>
        <taxon>Papilionoideae</taxon>
        <taxon>50 kb inversion clade</taxon>
        <taxon>genistoids sensu lato</taxon>
        <taxon>core genistoids</taxon>
        <taxon>Crotalarieae</taxon>
        <taxon>Crotalaria</taxon>
    </lineage>
</organism>
<keyword evidence="2" id="KW-1185">Reference proteome</keyword>
<proteinExistence type="predicted"/>
<name>A0AAN9E4L1_CROPI</name>